<evidence type="ECO:0000256" key="3">
    <source>
        <dbReference type="ARBA" id="ARBA00022691"/>
    </source>
</evidence>
<evidence type="ECO:0000256" key="6">
    <source>
        <dbReference type="ARBA" id="ARBA00023014"/>
    </source>
</evidence>
<dbReference type="RefSeq" id="WP_007390686.1">
    <property type="nucleotide sequence ID" value="NZ_AFIJ01000008.1"/>
</dbReference>
<name>A0ABP2L603_9FIRM</name>
<dbReference type="SMART" id="SM00729">
    <property type="entry name" value="Elp3"/>
    <property type="match status" value="1"/>
</dbReference>
<dbReference type="EMBL" id="AFIJ01000008">
    <property type="protein sequence ID" value="EGL41896.1"/>
    <property type="molecule type" value="Genomic_DNA"/>
</dbReference>
<accession>A0ABP2L603</accession>
<dbReference type="InterPro" id="IPR023404">
    <property type="entry name" value="rSAM_horseshoe"/>
</dbReference>
<dbReference type="Pfam" id="PF04055">
    <property type="entry name" value="Radical_SAM"/>
    <property type="match status" value="1"/>
</dbReference>
<keyword evidence="5" id="KW-0408">Iron</keyword>
<dbReference type="SFLD" id="SFLDG01082">
    <property type="entry name" value="B12-binding_domain_containing"/>
    <property type="match status" value="1"/>
</dbReference>
<dbReference type="SFLD" id="SFLDS00029">
    <property type="entry name" value="Radical_SAM"/>
    <property type="match status" value="1"/>
</dbReference>
<dbReference type="PANTHER" id="PTHR11135:SF0">
    <property type="entry name" value="ELONGATOR COMPLEX PROTEIN 3"/>
    <property type="match status" value="1"/>
</dbReference>
<dbReference type="InterPro" id="IPR006638">
    <property type="entry name" value="Elp3/MiaA/NifB-like_rSAM"/>
</dbReference>
<dbReference type="PROSITE" id="PS51918">
    <property type="entry name" value="RADICAL_SAM"/>
    <property type="match status" value="1"/>
</dbReference>
<evidence type="ECO:0000313" key="9">
    <source>
        <dbReference type="Proteomes" id="UP000004018"/>
    </source>
</evidence>
<dbReference type="InterPro" id="IPR058240">
    <property type="entry name" value="rSAM_sf"/>
</dbReference>
<keyword evidence="3" id="KW-0949">S-adenosyl-L-methionine</keyword>
<evidence type="ECO:0000313" key="8">
    <source>
        <dbReference type="EMBL" id="EGL41896.1"/>
    </source>
</evidence>
<dbReference type="InterPro" id="IPR007197">
    <property type="entry name" value="rSAM"/>
</dbReference>
<dbReference type="InterPro" id="IPR032432">
    <property type="entry name" value="Radical_SAM_C"/>
</dbReference>
<evidence type="ECO:0000256" key="5">
    <source>
        <dbReference type="ARBA" id="ARBA00023004"/>
    </source>
</evidence>
<sequence>MKTSIIPIFIPHIGCPYRCVFCNQWKITGQHRVPTATFVKETIQQYMQAATLSRHWEVAFYGGSFTAVPTALQESLLEPATQALRQGKIHGIRCSTRPDAVGKEVIERLLRFGVNTVELGVQSMDDTVLQRAKRGHTATDVVQATRRLHKYGLLVGHQLMPGLPGEDKRSLQQTAAAVCALQPDAARIYPVAVLAETELAAQYRQGLYRPLTTAEGIRRGAYLKQRLLEHGIPVIRTGLQATKVLDDGEQVLAGAYTPAMGELIDTYRYRRQLFSLLDRLNLCTSVHIYYAPSETSRVRGYRNITYKYCLWRYRVPFIWQAGKDLPNKRIFVHYGQMVYTIDVDTGGVLITKKEGSYE</sequence>
<evidence type="ECO:0000256" key="4">
    <source>
        <dbReference type="ARBA" id="ARBA00022723"/>
    </source>
</evidence>
<dbReference type="Gene3D" id="3.80.30.20">
    <property type="entry name" value="tm_1862 like domain"/>
    <property type="match status" value="1"/>
</dbReference>
<comment type="caution">
    <text evidence="8">The sequence shown here is derived from an EMBL/GenBank/DDBJ whole genome shotgun (WGS) entry which is preliminary data.</text>
</comment>
<evidence type="ECO:0000259" key="7">
    <source>
        <dbReference type="PROSITE" id="PS51918"/>
    </source>
</evidence>
<keyword evidence="9" id="KW-1185">Reference proteome</keyword>
<dbReference type="Pfam" id="PF16199">
    <property type="entry name" value="Radical_SAM_C"/>
    <property type="match status" value="1"/>
</dbReference>
<keyword evidence="6" id="KW-0411">Iron-sulfur</keyword>
<dbReference type="SUPFAM" id="SSF102114">
    <property type="entry name" value="Radical SAM enzymes"/>
    <property type="match status" value="1"/>
</dbReference>
<proteinExistence type="predicted"/>
<keyword evidence="4" id="KW-0479">Metal-binding</keyword>
<reference evidence="8 9" key="1">
    <citation type="submission" date="2011-04" db="EMBL/GenBank/DDBJ databases">
        <authorList>
            <person name="Harkins D.M."/>
            <person name="Madupu R."/>
            <person name="Durkin A.S."/>
            <person name="Torralba M."/>
            <person name="Methe B."/>
            <person name="Sutton G.G."/>
            <person name="Nelson K.E."/>
        </authorList>
    </citation>
    <scope>NUCLEOTIDE SEQUENCE [LARGE SCALE GENOMIC DNA]</scope>
    <source>
        <strain evidence="8 9">UPII 199-6</strain>
    </source>
</reference>
<gene>
    <name evidence="8" type="ORF">HMPREF1039_0047</name>
</gene>
<evidence type="ECO:0000256" key="1">
    <source>
        <dbReference type="ARBA" id="ARBA00001966"/>
    </source>
</evidence>
<dbReference type="SFLD" id="SFLDG01086">
    <property type="entry name" value="elongater_protein-like"/>
    <property type="match status" value="1"/>
</dbReference>
<keyword evidence="2" id="KW-0004">4Fe-4S</keyword>
<organism evidence="8 9">
    <name type="scientific">Megasphaera lornae</name>
    <dbReference type="NCBI Taxonomy" id="1000568"/>
    <lineage>
        <taxon>Bacteria</taxon>
        <taxon>Bacillati</taxon>
        <taxon>Bacillota</taxon>
        <taxon>Negativicutes</taxon>
        <taxon>Veillonellales</taxon>
        <taxon>Veillonellaceae</taxon>
        <taxon>Megasphaera</taxon>
    </lineage>
</organism>
<comment type="cofactor">
    <cofactor evidence="1">
        <name>[4Fe-4S] cluster</name>
        <dbReference type="ChEBI" id="CHEBI:49883"/>
    </cofactor>
</comment>
<feature type="domain" description="Radical SAM core" evidence="7">
    <location>
        <begin position="1"/>
        <end position="233"/>
    </location>
</feature>
<evidence type="ECO:0000256" key="2">
    <source>
        <dbReference type="ARBA" id="ARBA00022485"/>
    </source>
</evidence>
<dbReference type="PANTHER" id="PTHR11135">
    <property type="entry name" value="HISTONE ACETYLTRANSFERASE-RELATED"/>
    <property type="match status" value="1"/>
</dbReference>
<dbReference type="Proteomes" id="UP000004018">
    <property type="component" value="Unassembled WGS sequence"/>
</dbReference>
<protein>
    <submittedName>
        <fullName evidence="8">Radical SAM protein, TIGR01212 family</fullName>
    </submittedName>
</protein>
<dbReference type="InterPro" id="IPR039661">
    <property type="entry name" value="ELP3"/>
</dbReference>
<dbReference type="CDD" id="cd01335">
    <property type="entry name" value="Radical_SAM"/>
    <property type="match status" value="1"/>
</dbReference>